<comment type="caution">
    <text evidence="9">The sequence shown here is derived from an EMBL/GenBank/DDBJ whole genome shotgun (WGS) entry which is preliminary data.</text>
</comment>
<sequence length="778" mass="87483">MPSDEITEAVAAIDERAGVTVLDDLYLDEERGRWVVKIRLRPDDLADHSEVPRETDWYLHLRDTFPAGSIGIYPADQDANTITATFAHQKLNVAGSEDTPWRKGDICVARYGHTLNQTGATGEPSTGTDRLCWHMDRALQWLRNAAQGELREPDEPFEIPAFNTADAQGPTLAFNESRESFDDWVDVYGQWGTVALYSVPTAEETYVTDVFTDDDGEVVYEPDWGGYIESEMDDAVCGAWALLDQVPIDPPWEAPETWRDLEDFFEETATDPYTLRANIKPVLEEESVKILLIGFPIPAQVGNEPELIYWQPSEIEEFKDPQDVGHRSTGQGQCRAARIVAGREQIRWLEANNWSHDQLIRRGHMDEWFLDRTIVLIGAGALGSMVAENLVRAGCQQLTIVDSDTYEIGNVSRHTLSLDDVGRNKATMLADRLQSVAPYVQAVDVDTAFPPSGEMPASISDAEVVIDCSASRVVRRALDRERWDHRVVFCSAAMGRRANRLFCFTAYSHTFPYTDYEEAFSLWRLQEQIEWDDETDAVPERIGCWHPASVIRTDRVMTWAGTVTRLLDNATGLTLGETDFTVLETSGDDEVPTVSEATPPFQDVTTWEAATSPVTVQVPEKCREAMFERCRQDHPCETGGILAGIDREDDPALLINAQEPPPDSIQEPTKFLRGTDKVEDWLRDARESLGIDYLGEWHYHPAAPPDISLDDRKAMNEIAADDGYDCPHPLLFIVGQDDTQEFAVNAYLFHRDNDYEQLYRMSDRPDDTGEAGTDGKTV</sequence>
<dbReference type="Proteomes" id="UP001596414">
    <property type="component" value="Unassembled WGS sequence"/>
</dbReference>
<feature type="domain" description="Cap2 central linker" evidence="8">
    <location>
        <begin position="148"/>
        <end position="354"/>
    </location>
</feature>
<keyword evidence="1" id="KW-0645">Protease</keyword>
<dbReference type="Pfam" id="PF00899">
    <property type="entry name" value="ThiF"/>
    <property type="match status" value="1"/>
</dbReference>
<reference evidence="9 10" key="1">
    <citation type="journal article" date="2014" name="Int. J. Syst. Evol. Microbiol.">
        <title>Complete genome sequence of Corynebacterium casei LMG S-19264T (=DSM 44701T), isolated from a smear-ripened cheese.</title>
        <authorList>
            <consortium name="US DOE Joint Genome Institute (JGI-PGF)"/>
            <person name="Walter F."/>
            <person name="Albersmeier A."/>
            <person name="Kalinowski J."/>
            <person name="Ruckert C."/>
        </authorList>
    </citation>
    <scope>NUCLEOTIDE SEQUENCE [LARGE SCALE GENOMIC DNA]</scope>
    <source>
        <strain evidence="9 10">CGMCC 4.7215</strain>
    </source>
</reference>
<feature type="domain" description="JAB" evidence="7">
    <location>
        <begin position="620"/>
        <end position="736"/>
    </location>
</feature>
<dbReference type="InterPro" id="IPR058964">
    <property type="entry name" value="Cap2_linker"/>
</dbReference>
<dbReference type="InterPro" id="IPR000594">
    <property type="entry name" value="ThiF_NAD_FAD-bd"/>
</dbReference>
<dbReference type="InterPro" id="IPR035985">
    <property type="entry name" value="Ubiquitin-activating_enz"/>
</dbReference>
<dbReference type="Gene3D" id="3.40.50.720">
    <property type="entry name" value="NAD(P)-binding Rossmann-like Domain"/>
    <property type="match status" value="1"/>
</dbReference>
<dbReference type="RefSeq" id="WP_267638667.1">
    <property type="nucleotide sequence ID" value="NZ_JAODIY010000018.1"/>
</dbReference>
<evidence type="ECO:0000256" key="1">
    <source>
        <dbReference type="ARBA" id="ARBA00022670"/>
    </source>
</evidence>
<evidence type="ECO:0000313" key="9">
    <source>
        <dbReference type="EMBL" id="MFC7125831.1"/>
    </source>
</evidence>
<name>A0ABD5X3P4_9EURY</name>
<dbReference type="Pfam" id="PF26398">
    <property type="entry name" value="Cap2_linker"/>
    <property type="match status" value="1"/>
</dbReference>
<dbReference type="Pfam" id="PF14464">
    <property type="entry name" value="Prok-JAB"/>
    <property type="match status" value="1"/>
</dbReference>
<keyword evidence="9" id="KW-0548">Nucleotidyltransferase</keyword>
<dbReference type="GO" id="GO:0008237">
    <property type="term" value="F:metallopeptidase activity"/>
    <property type="evidence" value="ECO:0007669"/>
    <property type="project" value="UniProtKB-KW"/>
</dbReference>
<dbReference type="InterPro" id="IPR028090">
    <property type="entry name" value="JAB_dom_prok"/>
</dbReference>
<dbReference type="AlphaFoldDB" id="A0ABD5X3P4"/>
<evidence type="ECO:0000313" key="10">
    <source>
        <dbReference type="Proteomes" id="UP001596414"/>
    </source>
</evidence>
<keyword evidence="2" id="KW-0479">Metal-binding</keyword>
<evidence type="ECO:0000256" key="4">
    <source>
        <dbReference type="ARBA" id="ARBA00022833"/>
    </source>
</evidence>
<evidence type="ECO:0000259" key="7">
    <source>
        <dbReference type="Pfam" id="PF14464"/>
    </source>
</evidence>
<organism evidence="9 10">
    <name type="scientific">Halovenus rubra</name>
    <dbReference type="NCBI Taxonomy" id="869890"/>
    <lineage>
        <taxon>Archaea</taxon>
        <taxon>Methanobacteriati</taxon>
        <taxon>Methanobacteriota</taxon>
        <taxon>Stenosarchaea group</taxon>
        <taxon>Halobacteria</taxon>
        <taxon>Halobacteriales</taxon>
        <taxon>Haloarculaceae</taxon>
        <taxon>Halovenus</taxon>
    </lineage>
</organism>
<protein>
    <submittedName>
        <fullName evidence="9">ThiF family adenylyltransferase</fullName>
    </submittedName>
</protein>
<dbReference type="PANTHER" id="PTHR43267">
    <property type="entry name" value="TRNA THREONYLCARBAMOYLADENOSINE DEHYDRATASE"/>
    <property type="match status" value="1"/>
</dbReference>
<keyword evidence="4" id="KW-0862">Zinc</keyword>
<evidence type="ECO:0000256" key="3">
    <source>
        <dbReference type="ARBA" id="ARBA00022801"/>
    </source>
</evidence>
<keyword evidence="3" id="KW-0378">Hydrolase</keyword>
<evidence type="ECO:0000256" key="2">
    <source>
        <dbReference type="ARBA" id="ARBA00022723"/>
    </source>
</evidence>
<evidence type="ECO:0000259" key="8">
    <source>
        <dbReference type="Pfam" id="PF26398"/>
    </source>
</evidence>
<dbReference type="GO" id="GO:0016779">
    <property type="term" value="F:nucleotidyltransferase activity"/>
    <property type="evidence" value="ECO:0007669"/>
    <property type="project" value="UniProtKB-KW"/>
</dbReference>
<dbReference type="CDD" id="cd01483">
    <property type="entry name" value="E1_enzyme_family"/>
    <property type="match status" value="1"/>
</dbReference>
<dbReference type="SUPFAM" id="SSF102712">
    <property type="entry name" value="JAB1/MPN domain"/>
    <property type="match status" value="1"/>
</dbReference>
<dbReference type="PANTHER" id="PTHR43267:SF1">
    <property type="entry name" value="TRNA THREONYLCARBAMOYLADENOSINE DEHYDRATASE"/>
    <property type="match status" value="1"/>
</dbReference>
<keyword evidence="9" id="KW-0808">Transferase</keyword>
<evidence type="ECO:0000259" key="6">
    <source>
        <dbReference type="Pfam" id="PF00899"/>
    </source>
</evidence>
<accession>A0ABD5X3P4</accession>
<dbReference type="EMBL" id="JBHSZQ010000009">
    <property type="protein sequence ID" value="MFC7125831.1"/>
    <property type="molecule type" value="Genomic_DNA"/>
</dbReference>
<dbReference type="GO" id="GO:0046872">
    <property type="term" value="F:metal ion binding"/>
    <property type="evidence" value="ECO:0007669"/>
    <property type="project" value="UniProtKB-KW"/>
</dbReference>
<dbReference type="SUPFAM" id="SSF69572">
    <property type="entry name" value="Activating enzymes of the ubiquitin-like proteins"/>
    <property type="match status" value="1"/>
</dbReference>
<proteinExistence type="predicted"/>
<gene>
    <name evidence="9" type="ORF">ACFQJ7_07230</name>
</gene>
<feature type="domain" description="THIF-type NAD/FAD binding fold" evidence="6">
    <location>
        <begin position="373"/>
        <end position="494"/>
    </location>
</feature>
<evidence type="ECO:0000256" key="5">
    <source>
        <dbReference type="ARBA" id="ARBA00023049"/>
    </source>
</evidence>
<dbReference type="InterPro" id="IPR045886">
    <property type="entry name" value="ThiF/MoeB/HesA"/>
</dbReference>
<dbReference type="Gene3D" id="3.40.140.10">
    <property type="entry name" value="Cytidine Deaminase, domain 2"/>
    <property type="match status" value="1"/>
</dbReference>
<dbReference type="GO" id="GO:0006508">
    <property type="term" value="P:proteolysis"/>
    <property type="evidence" value="ECO:0007669"/>
    <property type="project" value="UniProtKB-KW"/>
</dbReference>
<keyword evidence="5" id="KW-0482">Metalloprotease</keyword>